<accession>A0A448YZ16</accession>
<feature type="compositionally biased region" description="Polar residues" evidence="1">
    <location>
        <begin position="1"/>
        <end position="14"/>
    </location>
</feature>
<name>A0A448YZ16_9STRA</name>
<reference evidence="2 3" key="1">
    <citation type="submission" date="2019-01" db="EMBL/GenBank/DDBJ databases">
        <authorList>
            <person name="Ferrante I. M."/>
        </authorList>
    </citation>
    <scope>NUCLEOTIDE SEQUENCE [LARGE SCALE GENOMIC DNA]</scope>
    <source>
        <strain evidence="2 3">B856</strain>
    </source>
</reference>
<dbReference type="EMBL" id="CAACVS010000047">
    <property type="protein sequence ID" value="VEU35051.1"/>
    <property type="molecule type" value="Genomic_DNA"/>
</dbReference>
<feature type="region of interest" description="Disordered" evidence="1">
    <location>
        <begin position="134"/>
        <end position="165"/>
    </location>
</feature>
<proteinExistence type="predicted"/>
<dbReference type="OrthoDB" id="46463at2759"/>
<evidence type="ECO:0000256" key="1">
    <source>
        <dbReference type="SAM" id="MobiDB-lite"/>
    </source>
</evidence>
<feature type="region of interest" description="Disordered" evidence="1">
    <location>
        <begin position="1"/>
        <end position="49"/>
    </location>
</feature>
<organism evidence="2 3">
    <name type="scientific">Pseudo-nitzschia multistriata</name>
    <dbReference type="NCBI Taxonomy" id="183589"/>
    <lineage>
        <taxon>Eukaryota</taxon>
        <taxon>Sar</taxon>
        <taxon>Stramenopiles</taxon>
        <taxon>Ochrophyta</taxon>
        <taxon>Bacillariophyta</taxon>
        <taxon>Bacillariophyceae</taxon>
        <taxon>Bacillariophycidae</taxon>
        <taxon>Bacillariales</taxon>
        <taxon>Bacillariaceae</taxon>
        <taxon>Pseudo-nitzschia</taxon>
    </lineage>
</organism>
<feature type="compositionally biased region" description="Polar residues" evidence="1">
    <location>
        <begin position="37"/>
        <end position="49"/>
    </location>
</feature>
<protein>
    <submittedName>
        <fullName evidence="2">Uncharacterized protein</fullName>
    </submittedName>
</protein>
<dbReference type="AlphaFoldDB" id="A0A448YZ16"/>
<evidence type="ECO:0000313" key="2">
    <source>
        <dbReference type="EMBL" id="VEU35051.1"/>
    </source>
</evidence>
<sequence length="165" mass="18039">MDVSSVSSAIDATSTMPEPATYPRPPPTPAQVAAEASSRQSYLAPPASSSKKSWLDSFLDLVAYSVARILNHPDVRDAVSSAILEGMVKLCYVEDLHEHLRHVDETLTEHQVSDAAKKGKDAQKIVRAYLGGMFAGDNDESKTDDADNDSRRNSKHTENNNKKVR</sequence>
<feature type="compositionally biased region" description="Basic and acidic residues" evidence="1">
    <location>
        <begin position="139"/>
        <end position="165"/>
    </location>
</feature>
<feature type="compositionally biased region" description="Pro residues" evidence="1">
    <location>
        <begin position="20"/>
        <end position="29"/>
    </location>
</feature>
<dbReference type="Proteomes" id="UP000291116">
    <property type="component" value="Unassembled WGS sequence"/>
</dbReference>
<gene>
    <name evidence="2" type="ORF">PSNMU_V1.4_AUG-EV-PASAV3_0017720</name>
</gene>
<evidence type="ECO:0000313" key="3">
    <source>
        <dbReference type="Proteomes" id="UP000291116"/>
    </source>
</evidence>
<keyword evidence="3" id="KW-1185">Reference proteome</keyword>